<dbReference type="Gene3D" id="1.10.10.60">
    <property type="entry name" value="Homeodomain-like"/>
    <property type="match status" value="2"/>
</dbReference>
<dbReference type="SUPFAM" id="SSF46689">
    <property type="entry name" value="Homeodomain-like"/>
    <property type="match status" value="2"/>
</dbReference>
<dbReference type="EMBL" id="VWNA01000003">
    <property type="protein sequence ID" value="MQT15035.1"/>
    <property type="molecule type" value="Genomic_DNA"/>
</dbReference>
<dbReference type="InterPro" id="IPR020449">
    <property type="entry name" value="Tscrpt_reg_AraC-type_HTH"/>
</dbReference>
<dbReference type="GO" id="GO:0003700">
    <property type="term" value="F:DNA-binding transcription factor activity"/>
    <property type="evidence" value="ECO:0007669"/>
    <property type="project" value="InterPro"/>
</dbReference>
<evidence type="ECO:0000313" key="6">
    <source>
        <dbReference type="Proteomes" id="UP000332515"/>
    </source>
</evidence>
<evidence type="ECO:0000313" key="5">
    <source>
        <dbReference type="EMBL" id="MQT15035.1"/>
    </source>
</evidence>
<organism evidence="5 6">
    <name type="scientific">Segnochrobactrum spirostomi</name>
    <dbReference type="NCBI Taxonomy" id="2608987"/>
    <lineage>
        <taxon>Bacteria</taxon>
        <taxon>Pseudomonadati</taxon>
        <taxon>Pseudomonadota</taxon>
        <taxon>Alphaproteobacteria</taxon>
        <taxon>Hyphomicrobiales</taxon>
        <taxon>Segnochrobactraceae</taxon>
        <taxon>Segnochrobactrum</taxon>
    </lineage>
</organism>
<accession>A0A6A7Y8I6</accession>
<reference evidence="5 6" key="1">
    <citation type="submission" date="2019-09" db="EMBL/GenBank/DDBJ databases">
        <title>Segnochrobactrum spirostomi gen. nov., sp. nov., isolated from the ciliate Spirostomum cf. yagiui and description of a novel family, Segnochrobactraceae fam. nov. within the order Rhizobiales of the class Alphaproteobacteria.</title>
        <authorList>
            <person name="Akter S."/>
            <person name="Shazib S.U.A."/>
            <person name="Shin M.K."/>
        </authorList>
    </citation>
    <scope>NUCLEOTIDE SEQUENCE [LARGE SCALE GENOMIC DNA]</scope>
    <source>
        <strain evidence="5 6">Sp-1</strain>
    </source>
</reference>
<dbReference type="PANTHER" id="PTHR46796">
    <property type="entry name" value="HTH-TYPE TRANSCRIPTIONAL ACTIVATOR RHAS-RELATED"/>
    <property type="match status" value="1"/>
</dbReference>
<protein>
    <submittedName>
        <fullName evidence="5">Helix-turn-helix transcriptional regulator</fullName>
    </submittedName>
</protein>
<feature type="domain" description="HTH araC/xylS-type" evidence="4">
    <location>
        <begin position="223"/>
        <end position="321"/>
    </location>
</feature>
<keyword evidence="2" id="KW-0238">DNA-binding</keyword>
<name>A0A6A7Y8I6_9HYPH</name>
<keyword evidence="3" id="KW-0804">Transcription</keyword>
<proteinExistence type="predicted"/>
<dbReference type="InterPro" id="IPR009057">
    <property type="entry name" value="Homeodomain-like_sf"/>
</dbReference>
<dbReference type="InterPro" id="IPR050204">
    <property type="entry name" value="AraC_XylS_family_regulators"/>
</dbReference>
<dbReference type="PRINTS" id="PR00032">
    <property type="entry name" value="HTHARAC"/>
</dbReference>
<dbReference type="PROSITE" id="PS01124">
    <property type="entry name" value="HTH_ARAC_FAMILY_2"/>
    <property type="match status" value="1"/>
</dbReference>
<evidence type="ECO:0000256" key="3">
    <source>
        <dbReference type="ARBA" id="ARBA00023163"/>
    </source>
</evidence>
<evidence type="ECO:0000259" key="4">
    <source>
        <dbReference type="PROSITE" id="PS01124"/>
    </source>
</evidence>
<dbReference type="SMART" id="SM00342">
    <property type="entry name" value="HTH_ARAC"/>
    <property type="match status" value="1"/>
</dbReference>
<evidence type="ECO:0000256" key="1">
    <source>
        <dbReference type="ARBA" id="ARBA00023015"/>
    </source>
</evidence>
<sequence length="324" mass="35772">MPRAGRSAELNRRDAGIIDETGTMGRHSYGERLDEHWHGKTIVTSLALRGATGSDVTIARIAGGPDFGFVEPVPAQEGYAFSLELSDYEKGELWLDGRSTPQTGLLRNNCVFFDLRSRVEAKLEDPFDTLHFHVPRRYFDSLARAGGRPPMGDLRVVSGQGFFDPVISHLGLAMTAALERSGELSQLFLDQTMVALCTHIAGAYGTALEPRAVAKGLAAWQVKRAREMIADRLDGNLTIAEIAAACGLTPSYFARQFARVTGMTPHRWLLKMRVDRGRQLLLEGRMTIAEIAVACGFADQSHFTRVFSREIGTSPKAWRDAHRQ</sequence>
<dbReference type="AlphaFoldDB" id="A0A6A7Y8I6"/>
<comment type="caution">
    <text evidence="5">The sequence shown here is derived from an EMBL/GenBank/DDBJ whole genome shotgun (WGS) entry which is preliminary data.</text>
</comment>
<dbReference type="InterPro" id="IPR018062">
    <property type="entry name" value="HTH_AraC-typ_CS"/>
</dbReference>
<dbReference type="GO" id="GO:0043565">
    <property type="term" value="F:sequence-specific DNA binding"/>
    <property type="evidence" value="ECO:0007669"/>
    <property type="project" value="InterPro"/>
</dbReference>
<dbReference type="Pfam" id="PF12833">
    <property type="entry name" value="HTH_18"/>
    <property type="match status" value="1"/>
</dbReference>
<dbReference type="InterPro" id="IPR018060">
    <property type="entry name" value="HTH_AraC"/>
</dbReference>
<keyword evidence="1" id="KW-0805">Transcription regulation</keyword>
<dbReference type="Proteomes" id="UP000332515">
    <property type="component" value="Unassembled WGS sequence"/>
</dbReference>
<dbReference type="PROSITE" id="PS00041">
    <property type="entry name" value="HTH_ARAC_FAMILY_1"/>
    <property type="match status" value="1"/>
</dbReference>
<evidence type="ECO:0000256" key="2">
    <source>
        <dbReference type="ARBA" id="ARBA00023125"/>
    </source>
</evidence>
<dbReference type="PANTHER" id="PTHR46796:SF14">
    <property type="entry name" value="TRANSCRIPTIONAL REGULATORY PROTEIN"/>
    <property type="match status" value="1"/>
</dbReference>
<keyword evidence="6" id="KW-1185">Reference proteome</keyword>
<gene>
    <name evidence="5" type="ORF">F0357_20735</name>
</gene>